<accession>A0A6G8MY15</accession>
<sequence length="80" mass="8470">MQNPNITSSSPCFSYPCVVAGGNNSYVKLSDRPGQIPVAYVNGQCAQGLPQGDFGNFVSCTPQGICPLDNKPCFNASSFY</sequence>
<proteinExistence type="predicted"/>
<organism evidence="1 2">
    <name type="scientific">Cedratvirus kamchatka</name>
    <dbReference type="NCBI Taxonomy" id="2716914"/>
    <lineage>
        <taxon>Viruses</taxon>
        <taxon>Pithoviruses</taxon>
        <taxon>Orthocedratvirinae</taxon>
        <taxon>Alphacedratvirus</taxon>
        <taxon>Alphacedratvirus rossiense</taxon>
    </lineage>
</organism>
<name>A0A6G8MY15_9VIRU</name>
<evidence type="ECO:0000313" key="2">
    <source>
        <dbReference type="Proteomes" id="UP001224087"/>
    </source>
</evidence>
<dbReference type="Proteomes" id="UP001224087">
    <property type="component" value="Segment"/>
</dbReference>
<gene>
    <name evidence="1" type="primary">ck316</name>
</gene>
<reference evidence="1" key="1">
    <citation type="submission" date="2019-12" db="EMBL/GenBank/DDBJ databases">
        <title>The DNA Methylation Landscape of Giant Viruses.</title>
        <authorList>
            <person name="Jeudy S."/>
            <person name="Rigou S."/>
            <person name="Alempic J.-M."/>
            <person name="Claverie J.-M."/>
            <person name="Abergel C."/>
            <person name="Legendre M."/>
        </authorList>
    </citation>
    <scope>NUCLEOTIDE SEQUENCE</scope>
    <source>
        <strain evidence="1">P4</strain>
    </source>
</reference>
<dbReference type="EMBL" id="MN873693">
    <property type="protein sequence ID" value="QIN54441.1"/>
    <property type="molecule type" value="Genomic_DNA"/>
</dbReference>
<protein>
    <submittedName>
        <fullName evidence="1">Uncharacterized protein</fullName>
    </submittedName>
</protein>
<evidence type="ECO:0000313" key="1">
    <source>
        <dbReference type="EMBL" id="QIN54441.1"/>
    </source>
</evidence>
<keyword evidence="2" id="KW-1185">Reference proteome</keyword>